<evidence type="ECO:0000313" key="5">
    <source>
        <dbReference type="Proteomes" id="UP000050741"/>
    </source>
</evidence>
<comment type="similarity">
    <text evidence="1">Belongs to the OPA3 family.</text>
</comment>
<dbReference type="AlphaFoldDB" id="A0A183CES1"/>
<name>A0A183CES1_GLOPA</name>
<evidence type="ECO:0000256" key="3">
    <source>
        <dbReference type="SAM" id="Coils"/>
    </source>
</evidence>
<keyword evidence="5" id="KW-1185">Reference proteome</keyword>
<protein>
    <submittedName>
        <fullName evidence="6">OPA3-like protein CG13603</fullName>
    </submittedName>
</protein>
<evidence type="ECO:0000256" key="2">
    <source>
        <dbReference type="ARBA" id="ARBA00023054"/>
    </source>
</evidence>
<sequence>MGLPIIQIYMIVARQLSKPVTGYFMRMGKEHPAFRDRILIPIGKAMTNWSTRLRMKNLGLGAPTSVANISEEIALEQASEVIHQVAMFGYTVAVFYAYSYFTYKEEKELATAEEMRDMGKKLSQQIMRLNVQCTELQDEVRVLRRDRNWPIPWLGKRTDASPPLEGTAGGSPKSVDDTTDARPVQPTTVEFTKTISRTEALNRLANATDE</sequence>
<reference evidence="5" key="1">
    <citation type="submission" date="2014-05" db="EMBL/GenBank/DDBJ databases">
        <title>The genome and life-stage specific transcriptomes of Globodera pallida elucidate key aspects of plant parasitism by a cyst nematode.</title>
        <authorList>
            <person name="Cotton J.A."/>
            <person name="Lilley C.J."/>
            <person name="Jones L.M."/>
            <person name="Kikuchi T."/>
            <person name="Reid A.J."/>
            <person name="Thorpe P."/>
            <person name="Tsai I.J."/>
            <person name="Beasley H."/>
            <person name="Blok V."/>
            <person name="Cock P.J.A."/>
            <person name="Van den Akker S.E."/>
            <person name="Holroyd N."/>
            <person name="Hunt M."/>
            <person name="Mantelin S."/>
            <person name="Naghra H."/>
            <person name="Pain A."/>
            <person name="Palomares-Rius J.E."/>
            <person name="Zarowiecki M."/>
            <person name="Berriman M."/>
            <person name="Jones J.T."/>
            <person name="Urwin P.E."/>
        </authorList>
    </citation>
    <scope>NUCLEOTIDE SEQUENCE [LARGE SCALE GENOMIC DNA]</scope>
    <source>
        <strain evidence="5">Lindley</strain>
    </source>
</reference>
<evidence type="ECO:0000256" key="4">
    <source>
        <dbReference type="SAM" id="MobiDB-lite"/>
    </source>
</evidence>
<organism evidence="5 6">
    <name type="scientific">Globodera pallida</name>
    <name type="common">Potato cyst nematode worm</name>
    <name type="synonym">Heterodera pallida</name>
    <dbReference type="NCBI Taxonomy" id="36090"/>
    <lineage>
        <taxon>Eukaryota</taxon>
        <taxon>Metazoa</taxon>
        <taxon>Ecdysozoa</taxon>
        <taxon>Nematoda</taxon>
        <taxon>Chromadorea</taxon>
        <taxon>Rhabditida</taxon>
        <taxon>Tylenchina</taxon>
        <taxon>Tylenchomorpha</taxon>
        <taxon>Tylenchoidea</taxon>
        <taxon>Heteroderidae</taxon>
        <taxon>Heteroderinae</taxon>
        <taxon>Globodera</taxon>
    </lineage>
</organism>
<feature type="coiled-coil region" evidence="3">
    <location>
        <begin position="119"/>
        <end position="146"/>
    </location>
</feature>
<reference evidence="6" key="2">
    <citation type="submission" date="2016-06" db="UniProtKB">
        <authorList>
            <consortium name="WormBaseParasite"/>
        </authorList>
    </citation>
    <scope>IDENTIFICATION</scope>
</reference>
<dbReference type="GO" id="GO:0019216">
    <property type="term" value="P:regulation of lipid metabolic process"/>
    <property type="evidence" value="ECO:0007669"/>
    <property type="project" value="TreeGrafter"/>
</dbReference>
<dbReference type="GO" id="GO:0005739">
    <property type="term" value="C:mitochondrion"/>
    <property type="evidence" value="ECO:0007669"/>
    <property type="project" value="TreeGrafter"/>
</dbReference>
<evidence type="ECO:0000256" key="1">
    <source>
        <dbReference type="ARBA" id="ARBA00007584"/>
    </source>
</evidence>
<accession>A0A183CES1</accession>
<keyword evidence="2 3" id="KW-0175">Coiled coil</keyword>
<dbReference type="PANTHER" id="PTHR12499">
    <property type="entry name" value="OPTIC ATROPHY 3 PROTEIN OPA3"/>
    <property type="match status" value="1"/>
</dbReference>
<dbReference type="WBParaSite" id="GPLIN_001137600">
    <property type="protein sequence ID" value="GPLIN_001137600"/>
    <property type="gene ID" value="GPLIN_001137600"/>
</dbReference>
<dbReference type="Pfam" id="PF07047">
    <property type="entry name" value="OPA3"/>
    <property type="match status" value="1"/>
</dbReference>
<proteinExistence type="inferred from homology"/>
<feature type="region of interest" description="Disordered" evidence="4">
    <location>
        <begin position="154"/>
        <end position="188"/>
    </location>
</feature>
<dbReference type="PANTHER" id="PTHR12499:SF0">
    <property type="entry name" value="OPTIC ATROPHY 3 PROTEIN"/>
    <property type="match status" value="1"/>
</dbReference>
<dbReference type="Proteomes" id="UP000050741">
    <property type="component" value="Unassembled WGS sequence"/>
</dbReference>
<dbReference type="InterPro" id="IPR010754">
    <property type="entry name" value="OPA3-like"/>
</dbReference>
<evidence type="ECO:0000313" key="6">
    <source>
        <dbReference type="WBParaSite" id="GPLIN_001137600"/>
    </source>
</evidence>